<dbReference type="InterPro" id="IPR011709">
    <property type="entry name" value="DEAD-box_helicase_OB_fold"/>
</dbReference>
<evidence type="ECO:0000256" key="2">
    <source>
        <dbReference type="ARBA" id="ARBA00022664"/>
    </source>
</evidence>
<dbReference type="GO" id="GO:0016787">
    <property type="term" value="F:hydrolase activity"/>
    <property type="evidence" value="ECO:0007669"/>
    <property type="project" value="UniProtKB-KW"/>
</dbReference>
<dbReference type="GO" id="GO:0006397">
    <property type="term" value="P:mRNA processing"/>
    <property type="evidence" value="ECO:0007669"/>
    <property type="project" value="UniProtKB-KW"/>
</dbReference>
<name>A0A7R9ETU5_9NEOP</name>
<proteinExistence type="predicted"/>
<dbReference type="GO" id="GO:0005524">
    <property type="term" value="F:ATP binding"/>
    <property type="evidence" value="ECO:0007669"/>
    <property type="project" value="UniProtKB-KW"/>
</dbReference>
<dbReference type="GO" id="GO:0071013">
    <property type="term" value="C:catalytic step 2 spliceosome"/>
    <property type="evidence" value="ECO:0007669"/>
    <property type="project" value="TreeGrafter"/>
</dbReference>
<dbReference type="SUPFAM" id="SSF52540">
    <property type="entry name" value="P-loop containing nucleoside triphosphate hydrolases"/>
    <property type="match status" value="1"/>
</dbReference>
<keyword evidence="2" id="KW-0507">mRNA processing</keyword>
<dbReference type="PANTHER" id="PTHR18934:SF83">
    <property type="entry name" value="PRE-MRNA-SPLICING FACTOR ATP-DEPENDENT RNA HELICASE DHX16"/>
    <property type="match status" value="1"/>
</dbReference>
<dbReference type="Pfam" id="PF21010">
    <property type="entry name" value="HA2_C"/>
    <property type="match status" value="1"/>
</dbReference>
<keyword evidence="4" id="KW-0378">Hydrolase</keyword>
<organism evidence="11">
    <name type="scientific">Timema bartmani</name>
    <dbReference type="NCBI Taxonomy" id="61472"/>
    <lineage>
        <taxon>Eukaryota</taxon>
        <taxon>Metazoa</taxon>
        <taxon>Ecdysozoa</taxon>
        <taxon>Arthropoda</taxon>
        <taxon>Hexapoda</taxon>
        <taxon>Insecta</taxon>
        <taxon>Pterygota</taxon>
        <taxon>Neoptera</taxon>
        <taxon>Polyneoptera</taxon>
        <taxon>Phasmatodea</taxon>
        <taxon>Timematodea</taxon>
        <taxon>Timematoidea</taxon>
        <taxon>Timematidae</taxon>
        <taxon>Timema</taxon>
    </lineage>
</organism>
<dbReference type="EC" id="3.6.4.13" evidence="1"/>
<feature type="region of interest" description="Disordered" evidence="9">
    <location>
        <begin position="505"/>
        <end position="528"/>
    </location>
</feature>
<dbReference type="InterPro" id="IPR007502">
    <property type="entry name" value="Helicase-assoc_dom"/>
</dbReference>
<evidence type="ECO:0000256" key="1">
    <source>
        <dbReference type="ARBA" id="ARBA00012552"/>
    </source>
</evidence>
<protein>
    <recommendedName>
        <fullName evidence="1">RNA helicase</fullName>
        <ecNumber evidence="1">3.6.4.13</ecNumber>
    </recommendedName>
</protein>
<dbReference type="GO" id="GO:0003006">
    <property type="term" value="P:developmental process involved in reproduction"/>
    <property type="evidence" value="ECO:0007669"/>
    <property type="project" value="UniProtKB-ARBA"/>
</dbReference>
<dbReference type="Pfam" id="PF07717">
    <property type="entry name" value="OB_NTP_bind"/>
    <property type="match status" value="1"/>
</dbReference>
<dbReference type="FunFam" id="1.20.120.1080:FF:000001">
    <property type="entry name" value="Pre-mRNA-splicing factor ATP-dependent RNA helicase"/>
    <property type="match status" value="1"/>
</dbReference>
<evidence type="ECO:0000256" key="7">
    <source>
        <dbReference type="ARBA" id="ARBA00023187"/>
    </source>
</evidence>
<evidence type="ECO:0000259" key="10">
    <source>
        <dbReference type="PROSITE" id="PS51194"/>
    </source>
</evidence>
<dbReference type="Gene3D" id="3.40.50.300">
    <property type="entry name" value="P-loop containing nucleotide triphosphate hydrolases"/>
    <property type="match status" value="2"/>
</dbReference>
<comment type="catalytic activity">
    <reaction evidence="8">
        <text>ATP + H2O = ADP + phosphate + H(+)</text>
        <dbReference type="Rhea" id="RHEA:13065"/>
        <dbReference type="ChEBI" id="CHEBI:15377"/>
        <dbReference type="ChEBI" id="CHEBI:15378"/>
        <dbReference type="ChEBI" id="CHEBI:30616"/>
        <dbReference type="ChEBI" id="CHEBI:43474"/>
        <dbReference type="ChEBI" id="CHEBI:456216"/>
        <dbReference type="EC" id="3.6.4.13"/>
    </reaction>
</comment>
<dbReference type="AlphaFoldDB" id="A0A7R9ETU5"/>
<dbReference type="InterPro" id="IPR001650">
    <property type="entry name" value="Helicase_C-like"/>
</dbReference>
<evidence type="ECO:0000256" key="3">
    <source>
        <dbReference type="ARBA" id="ARBA00022741"/>
    </source>
</evidence>
<feature type="domain" description="Helicase C-terminal" evidence="10">
    <location>
        <begin position="82"/>
        <end position="255"/>
    </location>
</feature>
<dbReference type="InterPro" id="IPR048333">
    <property type="entry name" value="HA2_WH"/>
</dbReference>
<dbReference type="SMART" id="SM00490">
    <property type="entry name" value="HELICc"/>
    <property type="match status" value="1"/>
</dbReference>
<keyword evidence="3" id="KW-0547">Nucleotide-binding</keyword>
<dbReference type="EMBL" id="OD565275">
    <property type="protein sequence ID" value="CAD7441298.1"/>
    <property type="molecule type" value="Genomic_DNA"/>
</dbReference>
<evidence type="ECO:0000313" key="11">
    <source>
        <dbReference type="EMBL" id="CAD7441298.1"/>
    </source>
</evidence>
<evidence type="ECO:0000256" key="5">
    <source>
        <dbReference type="ARBA" id="ARBA00022806"/>
    </source>
</evidence>
<dbReference type="SMART" id="SM00847">
    <property type="entry name" value="HA2"/>
    <property type="match status" value="1"/>
</dbReference>
<dbReference type="InterPro" id="IPR027417">
    <property type="entry name" value="P-loop_NTPase"/>
</dbReference>
<dbReference type="CDD" id="cd18791">
    <property type="entry name" value="SF2_C_RHA"/>
    <property type="match status" value="1"/>
</dbReference>
<keyword evidence="5" id="KW-0347">Helicase</keyword>
<evidence type="ECO:0000256" key="4">
    <source>
        <dbReference type="ARBA" id="ARBA00022801"/>
    </source>
</evidence>
<dbReference type="PROSITE" id="PS51194">
    <property type="entry name" value="HELICASE_CTER"/>
    <property type="match status" value="1"/>
</dbReference>
<dbReference type="GO" id="GO:0003723">
    <property type="term" value="F:RNA binding"/>
    <property type="evidence" value="ECO:0007669"/>
    <property type="project" value="TreeGrafter"/>
</dbReference>
<evidence type="ECO:0000256" key="6">
    <source>
        <dbReference type="ARBA" id="ARBA00022840"/>
    </source>
</evidence>
<dbReference type="GO" id="GO:0008380">
    <property type="term" value="P:RNA splicing"/>
    <property type="evidence" value="ECO:0007669"/>
    <property type="project" value="UniProtKB-KW"/>
</dbReference>
<reference evidence="11" key="1">
    <citation type="submission" date="2020-11" db="EMBL/GenBank/DDBJ databases">
        <authorList>
            <person name="Tran Van P."/>
        </authorList>
    </citation>
    <scope>NUCLEOTIDE SEQUENCE</scope>
</reference>
<keyword evidence="7" id="KW-0508">mRNA splicing</keyword>
<dbReference type="FunFam" id="3.40.50.300:FF:000007">
    <property type="entry name" value="Pre-mRNA-splicing factor ATP-dependent RNA helicase"/>
    <property type="match status" value="1"/>
</dbReference>
<dbReference type="Gene3D" id="1.20.120.1080">
    <property type="match status" value="1"/>
</dbReference>
<dbReference type="GO" id="GO:0003724">
    <property type="term" value="F:RNA helicase activity"/>
    <property type="evidence" value="ECO:0007669"/>
    <property type="project" value="UniProtKB-EC"/>
</dbReference>
<sequence length="528" mass="60451">MIIDEAHERTLHTDILFGLVKDVARFRSNLKILISSATLDAKKFSDYFDQAPIFRIPGRRFPVDIYYTKAPEADYIDASVVSILQIHATQPLGDILVFLTGQEEIETCQEMLQDRIRKLGSKIKELIILPVYSNLPSDMQAKIFMPTPPGARKVVLATNIAETSLTIDNIIYVIDPGFCKQNNFNSRTGMESLIVVPISRASANQRAGRAGRVAAGKCFRLYTAWAYKHEMEDNTIPEIQRINLGNVVLTLKALGIQDLMNFDFLDPPPHETMVLALEQLYALGALNHKGELTKLGRRMAEFPVDPMMAKILLASEKYKCSEEILTIASMLSVNGAIFYRPKDKLIHADTARKNFFVPGGDHLMLLNIYNQWSDTDFSTQWCYENFIQYRSLKRARDVREQLAGLMQRVEIELVSNPTETVNIRKAITAGYFYHVARLSKDGHYRTVKHQQSVTIHPNSCLFEELPRWLLYHELVFTTKEFMRQVTEIESKWLLEAAPHYYKPRELEDSTNRKMPKQMGKSRSELGIH</sequence>
<dbReference type="Pfam" id="PF04408">
    <property type="entry name" value="WHD_HA2"/>
    <property type="match status" value="1"/>
</dbReference>
<evidence type="ECO:0000256" key="9">
    <source>
        <dbReference type="SAM" id="MobiDB-lite"/>
    </source>
</evidence>
<gene>
    <name evidence="11" type="ORF">TBIB3V08_LOCUS3769</name>
</gene>
<keyword evidence="6" id="KW-0067">ATP-binding</keyword>
<dbReference type="Pfam" id="PF00271">
    <property type="entry name" value="Helicase_C"/>
    <property type="match status" value="1"/>
</dbReference>
<accession>A0A7R9ETU5</accession>
<evidence type="ECO:0000256" key="8">
    <source>
        <dbReference type="ARBA" id="ARBA00047984"/>
    </source>
</evidence>
<dbReference type="PANTHER" id="PTHR18934">
    <property type="entry name" value="ATP-DEPENDENT RNA HELICASE"/>
    <property type="match status" value="1"/>
</dbReference>